<dbReference type="PANTHER" id="PTHR11474:SF125">
    <property type="entry name" value="N-ACETYL-6-HYDROXYTRYPTOPHAN OXIDASE IVOB-RELATED"/>
    <property type="match status" value="1"/>
</dbReference>
<reference evidence="4 5" key="1">
    <citation type="submission" date="2018-06" db="EMBL/GenBank/DDBJ databases">
        <title>Complete Genomes of Monosporascus.</title>
        <authorList>
            <person name="Robinson A.J."/>
            <person name="Natvig D.O."/>
        </authorList>
    </citation>
    <scope>NUCLEOTIDE SEQUENCE [LARGE SCALE GENOMIC DNA]</scope>
    <source>
        <strain evidence="4 5">CBS 110550</strain>
    </source>
</reference>
<dbReference type="PANTHER" id="PTHR11474">
    <property type="entry name" value="TYROSINASE FAMILY MEMBER"/>
    <property type="match status" value="1"/>
</dbReference>
<dbReference type="Gene3D" id="1.10.1280.10">
    <property type="entry name" value="Di-copper center containing domain from catechol oxidase"/>
    <property type="match status" value="1"/>
</dbReference>
<feature type="domain" description="Tyrosinase copper-binding" evidence="3">
    <location>
        <begin position="208"/>
        <end position="219"/>
    </location>
</feature>
<evidence type="ECO:0000256" key="1">
    <source>
        <dbReference type="ARBA" id="ARBA00022723"/>
    </source>
</evidence>
<evidence type="ECO:0000313" key="5">
    <source>
        <dbReference type="Proteomes" id="UP000293360"/>
    </source>
</evidence>
<dbReference type="GO" id="GO:0016491">
    <property type="term" value="F:oxidoreductase activity"/>
    <property type="evidence" value="ECO:0007669"/>
    <property type="project" value="UniProtKB-KW"/>
</dbReference>
<dbReference type="Proteomes" id="UP000293360">
    <property type="component" value="Unassembled WGS sequence"/>
</dbReference>
<proteinExistence type="predicted"/>
<keyword evidence="5" id="KW-1185">Reference proteome</keyword>
<dbReference type="GO" id="GO:0046872">
    <property type="term" value="F:metal ion binding"/>
    <property type="evidence" value="ECO:0007669"/>
    <property type="project" value="UniProtKB-KW"/>
</dbReference>
<dbReference type="OrthoDB" id="6132182at2759"/>
<name>A0A4Q4TEY4_9PEZI</name>
<dbReference type="PRINTS" id="PR00092">
    <property type="entry name" value="TYROSINASE"/>
</dbReference>
<dbReference type="InterPro" id="IPR050316">
    <property type="entry name" value="Tyrosinase/Hemocyanin"/>
</dbReference>
<organism evidence="4 5">
    <name type="scientific">Monosporascus ibericus</name>
    <dbReference type="NCBI Taxonomy" id="155417"/>
    <lineage>
        <taxon>Eukaryota</taxon>
        <taxon>Fungi</taxon>
        <taxon>Dikarya</taxon>
        <taxon>Ascomycota</taxon>
        <taxon>Pezizomycotina</taxon>
        <taxon>Sordariomycetes</taxon>
        <taxon>Xylariomycetidae</taxon>
        <taxon>Xylariales</taxon>
        <taxon>Xylariales incertae sedis</taxon>
        <taxon>Monosporascus</taxon>
    </lineage>
</organism>
<evidence type="ECO:0000259" key="3">
    <source>
        <dbReference type="PROSITE" id="PS00498"/>
    </source>
</evidence>
<dbReference type="SUPFAM" id="SSF48056">
    <property type="entry name" value="Di-copper centre-containing domain"/>
    <property type="match status" value="1"/>
</dbReference>
<dbReference type="EMBL" id="QJNU01000229">
    <property type="protein sequence ID" value="RYP04060.1"/>
    <property type="molecule type" value="Genomic_DNA"/>
</dbReference>
<evidence type="ECO:0000256" key="2">
    <source>
        <dbReference type="ARBA" id="ARBA00023002"/>
    </source>
</evidence>
<dbReference type="InterPro" id="IPR002227">
    <property type="entry name" value="Tyrosinase_Cu-bd"/>
</dbReference>
<dbReference type="PROSITE" id="PS00498">
    <property type="entry name" value="TYROSINASE_2"/>
    <property type="match status" value="1"/>
</dbReference>
<dbReference type="InterPro" id="IPR008922">
    <property type="entry name" value="Di-copper_centre_dom_sf"/>
</dbReference>
<dbReference type="AlphaFoldDB" id="A0A4Q4TEY4"/>
<keyword evidence="1" id="KW-0479">Metal-binding</keyword>
<dbReference type="Pfam" id="PF00264">
    <property type="entry name" value="Tyrosinase"/>
    <property type="match status" value="1"/>
</dbReference>
<accession>A0A4Q4TEY4</accession>
<dbReference type="STRING" id="155417.A0A4Q4TEY4"/>
<evidence type="ECO:0000313" key="4">
    <source>
        <dbReference type="EMBL" id="RYP04060.1"/>
    </source>
</evidence>
<comment type="caution">
    <text evidence="4">The sequence shown here is derived from an EMBL/GenBank/DDBJ whole genome shotgun (WGS) entry which is preliminary data.</text>
</comment>
<protein>
    <recommendedName>
        <fullName evidence="3">Tyrosinase copper-binding domain-containing protein</fullName>
    </recommendedName>
</protein>
<gene>
    <name evidence="4" type="ORF">DL764_004690</name>
</gene>
<keyword evidence="2" id="KW-0560">Oxidoreductase</keyword>
<sequence>MPASTSRFMDFTASHAIYSLNAHISGTLLSWHREFVYLFERDLHEQCGYPRYLGVPYWDWPRYTHRPMSVSALFDGSDDSLGSNGVYIPDNANNTSGEREVPGGTGGGCVHSGPFRDHILTFGPFHDGYIITGLPSNWTEPNPRCFTRDLSDEALRSLYSPQQMDAAFAARDIEEFQFVLTPNGPGIHAGGHRAVGGPMTDFFASPQDPVFFLHHAQLDRVWALWQAADESRRYTYNGTNTVFNPVDGTPQVTNETVMSFSVIGEDVTLEEVADPMRGRYCYTYV</sequence>